<keyword evidence="11" id="KW-1185">Reference proteome</keyword>
<feature type="binding site" evidence="6">
    <location>
        <position position="28"/>
    </location>
    <ligand>
        <name>Zn(2+)</name>
        <dbReference type="ChEBI" id="CHEBI:29105"/>
    </ligand>
</feature>
<evidence type="ECO:0000256" key="5">
    <source>
        <dbReference type="PROSITE-ProRule" id="PRU00042"/>
    </source>
</evidence>
<feature type="binding site" evidence="6">
    <location>
        <position position="25"/>
    </location>
    <ligand>
        <name>Zn(2+)</name>
        <dbReference type="ChEBI" id="CHEBI:29105"/>
    </ligand>
</feature>
<name>A0AAV8W3D3_9CUCU</name>
<feature type="binding site" evidence="6">
    <location>
        <position position="80"/>
    </location>
    <ligand>
        <name>Zn(2+)</name>
        <dbReference type="ChEBI" id="CHEBI:29105"/>
    </ligand>
</feature>
<protein>
    <submittedName>
        <fullName evidence="10">Uncharacterized protein</fullName>
    </submittedName>
</protein>
<keyword evidence="2" id="KW-0677">Repeat</keyword>
<dbReference type="Proteomes" id="UP001159042">
    <property type="component" value="Unassembled WGS sequence"/>
</dbReference>
<dbReference type="InterPro" id="IPR012934">
    <property type="entry name" value="Znf_AD"/>
</dbReference>
<evidence type="ECO:0000256" key="2">
    <source>
        <dbReference type="ARBA" id="ARBA00022737"/>
    </source>
</evidence>
<dbReference type="SMART" id="SM00355">
    <property type="entry name" value="ZnF_C2H2"/>
    <property type="match status" value="5"/>
</dbReference>
<proteinExistence type="predicted"/>
<accession>A0AAV8W3D3</accession>
<dbReference type="InterPro" id="IPR036236">
    <property type="entry name" value="Znf_C2H2_sf"/>
</dbReference>
<dbReference type="GO" id="GO:0005634">
    <property type="term" value="C:nucleus"/>
    <property type="evidence" value="ECO:0007669"/>
    <property type="project" value="InterPro"/>
</dbReference>
<dbReference type="SMART" id="SM00868">
    <property type="entry name" value="zf-AD"/>
    <property type="match status" value="1"/>
</dbReference>
<dbReference type="PANTHER" id="PTHR24379:SF121">
    <property type="entry name" value="C2H2-TYPE DOMAIN-CONTAINING PROTEIN"/>
    <property type="match status" value="1"/>
</dbReference>
<gene>
    <name evidence="10" type="ORF">NQ315_015790</name>
</gene>
<comment type="caution">
    <text evidence="10">The sequence shown here is derived from an EMBL/GenBank/DDBJ whole genome shotgun (WGS) entry which is preliminary data.</text>
</comment>
<dbReference type="PROSITE" id="PS50157">
    <property type="entry name" value="ZINC_FINGER_C2H2_2"/>
    <property type="match status" value="2"/>
</dbReference>
<dbReference type="EMBL" id="JANEYG010000012">
    <property type="protein sequence ID" value="KAJ8920994.1"/>
    <property type="molecule type" value="Genomic_DNA"/>
</dbReference>
<evidence type="ECO:0000256" key="1">
    <source>
        <dbReference type="ARBA" id="ARBA00022723"/>
    </source>
</evidence>
<evidence type="ECO:0000313" key="11">
    <source>
        <dbReference type="Proteomes" id="UP001159042"/>
    </source>
</evidence>
<dbReference type="SUPFAM" id="SSF57667">
    <property type="entry name" value="beta-beta-alpha zinc fingers"/>
    <property type="match status" value="2"/>
</dbReference>
<dbReference type="PROSITE" id="PS51915">
    <property type="entry name" value="ZAD"/>
    <property type="match status" value="1"/>
</dbReference>
<feature type="domain" description="C2H2-type" evidence="8">
    <location>
        <begin position="275"/>
        <end position="304"/>
    </location>
</feature>
<dbReference type="GO" id="GO:0008270">
    <property type="term" value="F:zinc ion binding"/>
    <property type="evidence" value="ECO:0007669"/>
    <property type="project" value="UniProtKB-UniRule"/>
</dbReference>
<keyword evidence="3 5" id="KW-0863">Zinc-finger</keyword>
<evidence type="ECO:0000256" key="4">
    <source>
        <dbReference type="ARBA" id="ARBA00022833"/>
    </source>
</evidence>
<dbReference type="AlphaFoldDB" id="A0AAV8W3D3"/>
<feature type="region of interest" description="Disordered" evidence="7">
    <location>
        <begin position="127"/>
        <end position="156"/>
    </location>
</feature>
<sequence>MLKDESCNATTGQICSMDASVGLICRACLTVIRYPNKATSVHQPAKNLNTQILIKDVIERCIPEMDLDISSSSAVICHSCHEALVNAYVFKSKCYETEERIFTYMEKNNLNMGDKIDLRDLLKGSNEEIPSKSDVDSDTAPEQAESFGSLSGGEEDYHMVNDEKSGGIRSSCDPHVNSGNSYSCARCNYCTYKKVNLQEHVHYFCLNKSLPRTYKCDHCTYKTFRKNYMTSHMMKRHGMNGPYSCGICHRTFGCKSSMRLHILYKHSVLEDVVPFRCRLDNCQEVFKRKSDFNFHVVTHATYNPFICQLCKKGFFDGEQWDKHMERVHELCS</sequence>
<evidence type="ECO:0000256" key="6">
    <source>
        <dbReference type="PROSITE-ProRule" id="PRU01263"/>
    </source>
</evidence>
<feature type="binding site" evidence="6">
    <location>
        <position position="77"/>
    </location>
    <ligand>
        <name>Zn(2+)</name>
        <dbReference type="ChEBI" id="CHEBI:29105"/>
    </ligand>
</feature>
<feature type="domain" description="C2H2-type" evidence="8">
    <location>
        <begin position="243"/>
        <end position="271"/>
    </location>
</feature>
<dbReference type="Gene3D" id="3.30.160.60">
    <property type="entry name" value="Classic Zinc Finger"/>
    <property type="match status" value="2"/>
</dbReference>
<reference evidence="10 11" key="1">
    <citation type="journal article" date="2023" name="Insect Mol. Biol.">
        <title>Genome sequencing provides insights into the evolution of gene families encoding plant cell wall-degrading enzymes in longhorned beetles.</title>
        <authorList>
            <person name="Shin N.R."/>
            <person name="Okamura Y."/>
            <person name="Kirsch R."/>
            <person name="Pauchet Y."/>
        </authorList>
    </citation>
    <scope>NUCLEOTIDE SEQUENCE [LARGE SCALE GENOMIC DNA]</scope>
    <source>
        <strain evidence="10">EAD_L_NR</strain>
    </source>
</reference>
<evidence type="ECO:0000256" key="3">
    <source>
        <dbReference type="ARBA" id="ARBA00022771"/>
    </source>
</evidence>
<evidence type="ECO:0000256" key="7">
    <source>
        <dbReference type="SAM" id="MobiDB-lite"/>
    </source>
</evidence>
<organism evidence="10 11">
    <name type="scientific">Exocentrus adspersus</name>
    <dbReference type="NCBI Taxonomy" id="1586481"/>
    <lineage>
        <taxon>Eukaryota</taxon>
        <taxon>Metazoa</taxon>
        <taxon>Ecdysozoa</taxon>
        <taxon>Arthropoda</taxon>
        <taxon>Hexapoda</taxon>
        <taxon>Insecta</taxon>
        <taxon>Pterygota</taxon>
        <taxon>Neoptera</taxon>
        <taxon>Endopterygota</taxon>
        <taxon>Coleoptera</taxon>
        <taxon>Polyphaga</taxon>
        <taxon>Cucujiformia</taxon>
        <taxon>Chrysomeloidea</taxon>
        <taxon>Cerambycidae</taxon>
        <taxon>Lamiinae</taxon>
        <taxon>Acanthocinini</taxon>
        <taxon>Exocentrus</taxon>
    </lineage>
</organism>
<evidence type="ECO:0000259" key="8">
    <source>
        <dbReference type="PROSITE" id="PS50157"/>
    </source>
</evidence>
<dbReference type="InterPro" id="IPR013087">
    <property type="entry name" value="Znf_C2H2_type"/>
</dbReference>
<feature type="domain" description="ZAD" evidence="9">
    <location>
        <begin position="23"/>
        <end position="104"/>
    </location>
</feature>
<evidence type="ECO:0000313" key="10">
    <source>
        <dbReference type="EMBL" id="KAJ8920994.1"/>
    </source>
</evidence>
<dbReference type="PROSITE" id="PS00028">
    <property type="entry name" value="ZINC_FINGER_C2H2_1"/>
    <property type="match status" value="3"/>
</dbReference>
<keyword evidence="1 6" id="KW-0479">Metal-binding</keyword>
<evidence type="ECO:0000259" key="9">
    <source>
        <dbReference type="PROSITE" id="PS51915"/>
    </source>
</evidence>
<keyword evidence="4 6" id="KW-0862">Zinc</keyword>
<dbReference type="PANTHER" id="PTHR24379">
    <property type="entry name" value="KRAB AND ZINC FINGER DOMAIN-CONTAINING"/>
    <property type="match status" value="1"/>
</dbReference>